<accession>A0A0R2DQN7</accession>
<dbReference type="PATRIC" id="fig|1423803.3.peg.1713"/>
<dbReference type="RefSeq" id="WP_235809008.1">
    <property type="nucleotide sequence ID" value="NZ_AYZH01000005.1"/>
</dbReference>
<gene>
    <name evidence="2" type="ORF">FD13_GL001661</name>
</gene>
<protein>
    <submittedName>
        <fullName evidence="2">Uncharacterized protein</fullName>
    </submittedName>
</protein>
<proteinExistence type="predicted"/>
<dbReference type="Proteomes" id="UP000051589">
    <property type="component" value="Unassembled WGS sequence"/>
</dbReference>
<keyword evidence="1" id="KW-0472">Membrane</keyword>
<dbReference type="EMBL" id="AYZH01000005">
    <property type="protein sequence ID" value="KRN02668.1"/>
    <property type="molecule type" value="Genomic_DNA"/>
</dbReference>
<evidence type="ECO:0000256" key="1">
    <source>
        <dbReference type="SAM" id="Phobius"/>
    </source>
</evidence>
<reference evidence="2 3" key="1">
    <citation type="journal article" date="2015" name="Genome Announc.">
        <title>Expanding the biotechnology potential of lactobacilli through comparative genomics of 213 strains and associated genera.</title>
        <authorList>
            <person name="Sun Z."/>
            <person name="Harris H.M."/>
            <person name="McCann A."/>
            <person name="Guo C."/>
            <person name="Argimon S."/>
            <person name="Zhang W."/>
            <person name="Yang X."/>
            <person name="Jeffery I.B."/>
            <person name="Cooney J.C."/>
            <person name="Kagawa T.F."/>
            <person name="Liu W."/>
            <person name="Song Y."/>
            <person name="Salvetti E."/>
            <person name="Wrobel A."/>
            <person name="Rasinkangas P."/>
            <person name="Parkhill J."/>
            <person name="Rea M.C."/>
            <person name="O'Sullivan O."/>
            <person name="Ritari J."/>
            <person name="Douillard F.P."/>
            <person name="Paul Ross R."/>
            <person name="Yang R."/>
            <person name="Briner A.E."/>
            <person name="Felis G.E."/>
            <person name="de Vos W.M."/>
            <person name="Barrangou R."/>
            <person name="Klaenhammer T.R."/>
            <person name="Caufield P.W."/>
            <person name="Cui Y."/>
            <person name="Zhang H."/>
            <person name="O'Toole P.W."/>
        </authorList>
    </citation>
    <scope>NUCLEOTIDE SEQUENCE [LARGE SCALE GENOMIC DNA]</scope>
    <source>
        <strain evidence="2 3">DSM 21775</strain>
    </source>
</reference>
<evidence type="ECO:0000313" key="3">
    <source>
        <dbReference type="Proteomes" id="UP000051589"/>
    </source>
</evidence>
<keyword evidence="3" id="KW-1185">Reference proteome</keyword>
<organism evidence="2 3">
    <name type="scientific">Levilactobacillus senmaizukei DSM 21775 = NBRC 103853</name>
    <dbReference type="NCBI Taxonomy" id="1423803"/>
    <lineage>
        <taxon>Bacteria</taxon>
        <taxon>Bacillati</taxon>
        <taxon>Bacillota</taxon>
        <taxon>Bacilli</taxon>
        <taxon>Lactobacillales</taxon>
        <taxon>Lactobacillaceae</taxon>
        <taxon>Levilactobacillus</taxon>
    </lineage>
</organism>
<dbReference type="AlphaFoldDB" id="A0A0R2DQN7"/>
<comment type="caution">
    <text evidence="2">The sequence shown here is derived from an EMBL/GenBank/DDBJ whole genome shotgun (WGS) entry which is preliminary data.</text>
</comment>
<name>A0A0R2DQN7_9LACO</name>
<feature type="transmembrane region" description="Helical" evidence="1">
    <location>
        <begin position="85"/>
        <end position="105"/>
    </location>
</feature>
<sequence>MRLILGPVNWGIDGGQDVDLVMALETEGCVMSFRKIFRDQVSQTIDLLGIYLFFLVPVFLVKGAIDFITQGQLFWRSYGLLFFESVGGFIALFALIDLVAAFRLWRSR</sequence>
<feature type="transmembrane region" description="Helical" evidence="1">
    <location>
        <begin position="44"/>
        <end position="65"/>
    </location>
</feature>
<keyword evidence="1" id="KW-1133">Transmembrane helix</keyword>
<keyword evidence="1" id="KW-0812">Transmembrane</keyword>
<evidence type="ECO:0000313" key="2">
    <source>
        <dbReference type="EMBL" id="KRN02668.1"/>
    </source>
</evidence>